<dbReference type="AlphaFoldDB" id="A0A250X0Q7"/>
<sequence length="134" mass="14797">MAHALGLESVDISSLIPTSDGKIAEQIKATQKSDDDRFSNSPTLKSLLEKSQQNKAKNKKDITDKYCYRQAELGIGDCGGLQFVPGMTENGKQRTPDWLAGLLGVEIPEEAEQFKGKTIKDLIRPDKEEQGIFN</sequence>
<organism evidence="2 3">
    <name type="scientific">Chlamydomonas eustigma</name>
    <dbReference type="NCBI Taxonomy" id="1157962"/>
    <lineage>
        <taxon>Eukaryota</taxon>
        <taxon>Viridiplantae</taxon>
        <taxon>Chlorophyta</taxon>
        <taxon>core chlorophytes</taxon>
        <taxon>Chlorophyceae</taxon>
        <taxon>CS clade</taxon>
        <taxon>Chlamydomonadales</taxon>
        <taxon>Chlamydomonadaceae</taxon>
        <taxon>Chlamydomonas</taxon>
    </lineage>
</organism>
<dbReference type="OrthoDB" id="2019425at2759"/>
<feature type="compositionally biased region" description="Polar residues" evidence="1">
    <location>
        <begin position="39"/>
        <end position="55"/>
    </location>
</feature>
<dbReference type="PANTHER" id="PTHR36730:SF1">
    <property type="entry name" value="CATHEPSIN PROPEPTIDE INHIBITOR DOMAIN-CONTAINING PROTEIN"/>
    <property type="match status" value="1"/>
</dbReference>
<dbReference type="STRING" id="1157962.A0A250X0Q7"/>
<dbReference type="EMBL" id="BEGY01000019">
    <property type="protein sequence ID" value="GAX76657.1"/>
    <property type="molecule type" value="Genomic_DNA"/>
</dbReference>
<name>A0A250X0Q7_9CHLO</name>
<gene>
    <name evidence="2" type="ORF">CEUSTIGMA_g4103.t1</name>
</gene>
<accession>A0A250X0Q7</accession>
<comment type="caution">
    <text evidence="2">The sequence shown here is derived from an EMBL/GenBank/DDBJ whole genome shotgun (WGS) entry which is preliminary data.</text>
</comment>
<dbReference type="PANTHER" id="PTHR36730">
    <property type="entry name" value="OS03G0210700 PROTEIN"/>
    <property type="match status" value="1"/>
</dbReference>
<reference evidence="2 3" key="1">
    <citation type="submission" date="2017-08" db="EMBL/GenBank/DDBJ databases">
        <title>Acidophilic green algal genome provides insights into adaptation to an acidic environment.</title>
        <authorList>
            <person name="Hirooka S."/>
            <person name="Hirose Y."/>
            <person name="Kanesaki Y."/>
            <person name="Higuchi S."/>
            <person name="Fujiwara T."/>
            <person name="Onuma R."/>
            <person name="Era A."/>
            <person name="Ohbayashi R."/>
            <person name="Uzuka A."/>
            <person name="Nozaki H."/>
            <person name="Yoshikawa H."/>
            <person name="Miyagishima S.Y."/>
        </authorList>
    </citation>
    <scope>NUCLEOTIDE SEQUENCE [LARGE SCALE GENOMIC DNA]</scope>
    <source>
        <strain evidence="2 3">NIES-2499</strain>
    </source>
</reference>
<feature type="region of interest" description="Disordered" evidence="1">
    <location>
        <begin position="27"/>
        <end position="60"/>
    </location>
</feature>
<protein>
    <submittedName>
        <fullName evidence="2">Uncharacterized protein</fullName>
    </submittedName>
</protein>
<evidence type="ECO:0000313" key="3">
    <source>
        <dbReference type="Proteomes" id="UP000232323"/>
    </source>
</evidence>
<evidence type="ECO:0000313" key="2">
    <source>
        <dbReference type="EMBL" id="GAX76657.1"/>
    </source>
</evidence>
<proteinExistence type="predicted"/>
<evidence type="ECO:0000256" key="1">
    <source>
        <dbReference type="SAM" id="MobiDB-lite"/>
    </source>
</evidence>
<keyword evidence="3" id="KW-1185">Reference proteome</keyword>
<dbReference type="Proteomes" id="UP000232323">
    <property type="component" value="Unassembled WGS sequence"/>
</dbReference>